<feature type="domain" description="Heterokaryon incompatibility" evidence="1">
    <location>
        <begin position="93"/>
        <end position="235"/>
    </location>
</feature>
<dbReference type="PANTHER" id="PTHR33112:SF16">
    <property type="entry name" value="HETEROKARYON INCOMPATIBILITY DOMAIN-CONTAINING PROTEIN"/>
    <property type="match status" value="1"/>
</dbReference>
<dbReference type="PANTHER" id="PTHR33112">
    <property type="entry name" value="DOMAIN PROTEIN, PUTATIVE-RELATED"/>
    <property type="match status" value="1"/>
</dbReference>
<accession>A0ABR4BW39</accession>
<dbReference type="Proteomes" id="UP001595075">
    <property type="component" value="Unassembled WGS sequence"/>
</dbReference>
<dbReference type="InterPro" id="IPR010730">
    <property type="entry name" value="HET"/>
</dbReference>
<organism evidence="2 3">
    <name type="scientific">Oculimacula yallundae</name>
    <dbReference type="NCBI Taxonomy" id="86028"/>
    <lineage>
        <taxon>Eukaryota</taxon>
        <taxon>Fungi</taxon>
        <taxon>Dikarya</taxon>
        <taxon>Ascomycota</taxon>
        <taxon>Pezizomycotina</taxon>
        <taxon>Leotiomycetes</taxon>
        <taxon>Helotiales</taxon>
        <taxon>Ploettnerulaceae</taxon>
        <taxon>Oculimacula</taxon>
    </lineage>
</organism>
<gene>
    <name evidence="2" type="ORF">VTL71DRAFT_7232</name>
</gene>
<reference evidence="2 3" key="1">
    <citation type="journal article" date="2024" name="Commun. Biol.">
        <title>Comparative genomic analysis of thermophilic fungi reveals convergent evolutionary adaptations and gene losses.</title>
        <authorList>
            <person name="Steindorff A.S."/>
            <person name="Aguilar-Pontes M.V."/>
            <person name="Robinson A.J."/>
            <person name="Andreopoulos B."/>
            <person name="LaButti K."/>
            <person name="Kuo A."/>
            <person name="Mondo S."/>
            <person name="Riley R."/>
            <person name="Otillar R."/>
            <person name="Haridas S."/>
            <person name="Lipzen A."/>
            <person name="Grimwood J."/>
            <person name="Schmutz J."/>
            <person name="Clum A."/>
            <person name="Reid I.D."/>
            <person name="Moisan M.C."/>
            <person name="Butler G."/>
            <person name="Nguyen T.T.M."/>
            <person name="Dewar K."/>
            <person name="Conant G."/>
            <person name="Drula E."/>
            <person name="Henrissat B."/>
            <person name="Hansel C."/>
            <person name="Singer S."/>
            <person name="Hutchinson M.I."/>
            <person name="de Vries R.P."/>
            <person name="Natvig D.O."/>
            <person name="Powell A.J."/>
            <person name="Tsang A."/>
            <person name="Grigoriev I.V."/>
        </authorList>
    </citation>
    <scope>NUCLEOTIDE SEQUENCE [LARGE SCALE GENOMIC DNA]</scope>
    <source>
        <strain evidence="2 3">CBS 494.80</strain>
    </source>
</reference>
<name>A0ABR4BW39_9HELO</name>
<evidence type="ECO:0000313" key="3">
    <source>
        <dbReference type="Proteomes" id="UP001595075"/>
    </source>
</evidence>
<protein>
    <recommendedName>
        <fullName evidence="1">Heterokaryon incompatibility domain-containing protein</fullName>
    </recommendedName>
</protein>
<evidence type="ECO:0000313" key="2">
    <source>
        <dbReference type="EMBL" id="KAL2061854.1"/>
    </source>
</evidence>
<comment type="caution">
    <text evidence="2">The sequence shown here is derived from an EMBL/GenBank/DDBJ whole genome shotgun (WGS) entry which is preliminary data.</text>
</comment>
<evidence type="ECO:0000259" key="1">
    <source>
        <dbReference type="Pfam" id="PF06985"/>
    </source>
</evidence>
<proteinExistence type="predicted"/>
<sequence length="515" mass="58529">MDEDEDSRGLPVLYDGESTHLCTSNHSTMTSVTSTQSIESIKLQMKECLETHGSNCPSKFEVGLPTRVIDVDSDTNSERLSLHIREPRERSQYAALSYCWGSPPHTFMTTTDLIRDPSQRDWSRLPSTIRDAIWVTRALGLRYLWVDSLCIIQDDESDKMKEIQLMGTIYKNARVTIAAARSLSVYDGFLQEIHVPQICLPFIDSDGNLRKLWVHAEPPELPDEPLEKRGWTLQESLLSPRILYYGSKDLVWKCRVEPFRSMSTHHAFYRPPIHERLPQAVFNIPSRDPIVTESIWLRIQAAFLYRHFKLSQDRYFALTGIAHELQRISGDIYIAGMWKSTIMRQLSWKRTDNIVSCVQAQEPLSSPSWSWLALFRPLITLSVDSGTSDENHPILMSWSVNLADESAPLGYVLGGRLDIVATIVNSIDASSIDSGPGVLTLDWNVSKDDAQSLGNFIGKDFVYMYLGRKGHDRLGLLLCRLEDGSFVRWGHLIFADSVRGPWENPLAQRTELSLV</sequence>
<keyword evidence="3" id="KW-1185">Reference proteome</keyword>
<dbReference type="Pfam" id="PF06985">
    <property type="entry name" value="HET"/>
    <property type="match status" value="1"/>
</dbReference>
<dbReference type="EMBL" id="JAZHXI010000018">
    <property type="protein sequence ID" value="KAL2061854.1"/>
    <property type="molecule type" value="Genomic_DNA"/>
</dbReference>